<protein>
    <submittedName>
        <fullName evidence="2">Helix-turn-helix domain-containing protein</fullName>
    </submittedName>
</protein>
<proteinExistence type="predicted"/>
<organism evidence="2 3">
    <name type="scientific">Actinomyces oris</name>
    <dbReference type="NCBI Taxonomy" id="544580"/>
    <lineage>
        <taxon>Bacteria</taxon>
        <taxon>Bacillati</taxon>
        <taxon>Actinomycetota</taxon>
        <taxon>Actinomycetes</taxon>
        <taxon>Actinomycetales</taxon>
        <taxon>Actinomycetaceae</taxon>
        <taxon>Actinomyces</taxon>
    </lineage>
</organism>
<evidence type="ECO:0000313" key="3">
    <source>
        <dbReference type="Proteomes" id="UP000317942"/>
    </source>
</evidence>
<name>A0A508BPE5_9ACTO</name>
<gene>
    <name evidence="2" type="ORF">FK267_00640</name>
</gene>
<dbReference type="InterPro" id="IPR036390">
    <property type="entry name" value="WH_DNA-bd_sf"/>
</dbReference>
<evidence type="ECO:0000313" key="2">
    <source>
        <dbReference type="EMBL" id="TQD63143.1"/>
    </source>
</evidence>
<evidence type="ECO:0000256" key="1">
    <source>
        <dbReference type="SAM" id="MobiDB-lite"/>
    </source>
</evidence>
<feature type="compositionally biased region" description="Low complexity" evidence="1">
    <location>
        <begin position="243"/>
        <end position="256"/>
    </location>
</feature>
<dbReference type="RefSeq" id="WP_141405818.1">
    <property type="nucleotide sequence ID" value="NZ_CP066060.1"/>
</dbReference>
<accession>A0A508BPE5</accession>
<dbReference type="SUPFAM" id="SSF46785">
    <property type="entry name" value="Winged helix' DNA-binding domain"/>
    <property type="match status" value="1"/>
</dbReference>
<reference evidence="2 3" key="1">
    <citation type="submission" date="2019-06" db="EMBL/GenBank/DDBJ databases">
        <title>Draft genome sequence of Actinomyces oris CCUG 34288T.</title>
        <authorList>
            <person name="Salva-Serra F."/>
            <person name="Cardew S."/>
            <person name="Moore E."/>
        </authorList>
    </citation>
    <scope>NUCLEOTIDE SEQUENCE [LARGE SCALE GENOMIC DNA]</scope>
    <source>
        <strain evidence="2 3">CCUG 34288</strain>
    </source>
</reference>
<dbReference type="GeneID" id="64213776"/>
<sequence length="376" mass="39485">MTTTPALAALPMGPAAVAASGRRSSGRNLAIAASKWEWLDAVEAPTSPLEPSARHVACVLARRAGDVRDAWAPQQRLAEATGMSRRNVRRAMGRLEATGFLALTAKASQHRAPRYTLTIPPVIGASADDVQVLTASGETIPIGASTDRPEDTTTASPTTTSPVDNHAREDTMSSLNPAALVDNPTQGGHHVPSECSREDKSALQGGHHVLRSDQDQTIPLPPTPLNQPERGHELDDGGREESTSTAAGSAGAASAGDPGESRDAVDVVRRHRCAIGLRVDVAMLVAPLTARGWRARDIQLLLSDLPPDAGPGLLVRALRAAVATPPPSRNRSPDRYCPTHDRPLTRSGVCPACRADEIAAVATPPRRAPARALARA</sequence>
<dbReference type="Proteomes" id="UP000317942">
    <property type="component" value="Unassembled WGS sequence"/>
</dbReference>
<comment type="caution">
    <text evidence="2">The sequence shown here is derived from an EMBL/GenBank/DDBJ whole genome shotgun (WGS) entry which is preliminary data.</text>
</comment>
<dbReference type="EMBL" id="VICC01000001">
    <property type="protein sequence ID" value="TQD63143.1"/>
    <property type="molecule type" value="Genomic_DNA"/>
</dbReference>
<dbReference type="Pfam" id="PF13730">
    <property type="entry name" value="HTH_36"/>
    <property type="match status" value="1"/>
</dbReference>
<dbReference type="Gene3D" id="1.10.10.10">
    <property type="entry name" value="Winged helix-like DNA-binding domain superfamily/Winged helix DNA-binding domain"/>
    <property type="match status" value="1"/>
</dbReference>
<dbReference type="AlphaFoldDB" id="A0A508BPE5"/>
<feature type="compositionally biased region" description="Basic and acidic residues" evidence="1">
    <location>
        <begin position="229"/>
        <end position="242"/>
    </location>
</feature>
<feature type="compositionally biased region" description="Low complexity" evidence="1">
    <location>
        <begin position="152"/>
        <end position="162"/>
    </location>
</feature>
<feature type="region of interest" description="Disordered" evidence="1">
    <location>
        <begin position="139"/>
        <end position="264"/>
    </location>
</feature>
<dbReference type="InterPro" id="IPR036388">
    <property type="entry name" value="WH-like_DNA-bd_sf"/>
</dbReference>
<feature type="compositionally biased region" description="Basic and acidic residues" evidence="1">
    <location>
        <begin position="191"/>
        <end position="201"/>
    </location>
</feature>